<dbReference type="GO" id="GO:0005634">
    <property type="term" value="C:nucleus"/>
    <property type="evidence" value="ECO:0007669"/>
    <property type="project" value="UniProtKB-SubCell"/>
</dbReference>
<evidence type="ECO:0000313" key="6">
    <source>
        <dbReference type="Proteomes" id="UP001516400"/>
    </source>
</evidence>
<comment type="similarity">
    <text evidence="2">Belongs to the Integrator subunit 10 family.</text>
</comment>
<keyword evidence="4" id="KW-0539">Nucleus</keyword>
<comment type="subcellular location">
    <subcellularLocation>
        <location evidence="1">Nucleus</location>
    </subcellularLocation>
</comment>
<reference evidence="5 6" key="1">
    <citation type="journal article" date="2021" name="BMC Biol.">
        <title>Horizontally acquired antibacterial genes associated with adaptive radiation of ladybird beetles.</title>
        <authorList>
            <person name="Li H.S."/>
            <person name="Tang X.F."/>
            <person name="Huang Y.H."/>
            <person name="Xu Z.Y."/>
            <person name="Chen M.L."/>
            <person name="Du X.Y."/>
            <person name="Qiu B.Y."/>
            <person name="Chen P.T."/>
            <person name="Zhang W."/>
            <person name="Slipinski A."/>
            <person name="Escalona H.E."/>
            <person name="Waterhouse R.M."/>
            <person name="Zwick A."/>
            <person name="Pang H."/>
        </authorList>
    </citation>
    <scope>NUCLEOTIDE SEQUENCE [LARGE SCALE GENOMIC DNA]</scope>
    <source>
        <strain evidence="5">SYSU2018</strain>
    </source>
</reference>
<dbReference type="PRINTS" id="PR02106">
    <property type="entry name" value="INTSUBUNIT10"/>
</dbReference>
<evidence type="ECO:0000256" key="1">
    <source>
        <dbReference type="ARBA" id="ARBA00004123"/>
    </source>
</evidence>
<sequence>MDLDVDLDISDEDYVIERAKSSLKTDSYEAKAWMITAKTLYPNNFGVQFEAYCIEKNAGHVKEAAKCFSDLIGKFHEKPELWKEIESITTALRAESDNNDTETQFLCEMFKHISTDVQHTLLLLTANHCEDTMEHCRLLLLLLQRFPIAITSYGSRLVDTLISAEKHSHNGSYPLNSYRKLLVCDLLPLLANEFSVKLDLSSKLLYKILNKSIEFYLCSMGFLGRVSQDEVKIENGWEKLFAVVEFLGKQLCWDPYLIAFNNSWSKEGYWQKILTFCQLKQSNIDEKQLVFCLLLFFLYCLDDYISSLTPESSPGQVQTAYVLVETFLDPTLPAPPIETKFKRRRSDADSLYPHISVEKPELKHIINNFFMSTSCWEFLLTSENLHREFTKLCSHLKIDVFLTGFIIDYMIYKGRYEDALPYLQKSNCSACFEQILLIIPLLPANNVGNISTTLIVGGGQRHLHFLPLTQLVVLQYCVKLLLRCVTENMQKHNYNELAIGHALVLTQLDWPQEEEFIPPLMEKIKLHGSFHYPLFQNYIINVDILEELTFLWTNQGGQITLEIIPHLGQRRIGTRGADKGAKEEIKQAIRRQVARSNEKLDELLVKFITHERSQILQVLM</sequence>
<evidence type="ECO:0000256" key="2">
    <source>
        <dbReference type="ARBA" id="ARBA00010391"/>
    </source>
</evidence>
<keyword evidence="6" id="KW-1185">Reference proteome</keyword>
<dbReference type="PANTHER" id="PTHR16055:SF2">
    <property type="entry name" value="INTEGRATOR COMPLEX SUBUNIT 10"/>
    <property type="match status" value="1"/>
</dbReference>
<evidence type="ECO:0000256" key="4">
    <source>
        <dbReference type="ARBA" id="ARBA00023242"/>
    </source>
</evidence>
<name>A0ABD2NJ00_9CUCU</name>
<dbReference type="PANTHER" id="PTHR16055">
    <property type="entry name" value="INTEGRATOR COMPLEX SUBUNIT 10"/>
    <property type="match status" value="1"/>
</dbReference>
<evidence type="ECO:0000256" key="3">
    <source>
        <dbReference type="ARBA" id="ARBA00016811"/>
    </source>
</evidence>
<gene>
    <name evidence="5" type="ORF">HHI36_013739</name>
</gene>
<dbReference type="InterPro" id="IPR026164">
    <property type="entry name" value="Int_cplx_su10"/>
</dbReference>
<accession>A0ABD2NJ00</accession>
<comment type="caution">
    <text evidence="5">The sequence shown here is derived from an EMBL/GenBank/DDBJ whole genome shotgun (WGS) entry which is preliminary data.</text>
</comment>
<dbReference type="EMBL" id="JABFTP020000103">
    <property type="protein sequence ID" value="KAL3278417.1"/>
    <property type="molecule type" value="Genomic_DNA"/>
</dbReference>
<dbReference type="Proteomes" id="UP001516400">
    <property type="component" value="Unassembled WGS sequence"/>
</dbReference>
<dbReference type="AlphaFoldDB" id="A0ABD2NJ00"/>
<evidence type="ECO:0000313" key="5">
    <source>
        <dbReference type="EMBL" id="KAL3278417.1"/>
    </source>
</evidence>
<proteinExistence type="inferred from homology"/>
<protein>
    <recommendedName>
        <fullName evidence="3">Integrator complex subunit 10</fullName>
    </recommendedName>
</protein>
<dbReference type="Pfam" id="PF21045">
    <property type="entry name" value="INT10"/>
    <property type="match status" value="3"/>
</dbReference>
<organism evidence="5 6">
    <name type="scientific">Cryptolaemus montrouzieri</name>
    <dbReference type="NCBI Taxonomy" id="559131"/>
    <lineage>
        <taxon>Eukaryota</taxon>
        <taxon>Metazoa</taxon>
        <taxon>Ecdysozoa</taxon>
        <taxon>Arthropoda</taxon>
        <taxon>Hexapoda</taxon>
        <taxon>Insecta</taxon>
        <taxon>Pterygota</taxon>
        <taxon>Neoptera</taxon>
        <taxon>Endopterygota</taxon>
        <taxon>Coleoptera</taxon>
        <taxon>Polyphaga</taxon>
        <taxon>Cucujiformia</taxon>
        <taxon>Coccinelloidea</taxon>
        <taxon>Coccinellidae</taxon>
        <taxon>Scymninae</taxon>
        <taxon>Scymnini</taxon>
        <taxon>Cryptolaemus</taxon>
    </lineage>
</organism>